<dbReference type="RefSeq" id="WP_068749264.1">
    <property type="nucleotide sequence ID" value="NZ_LOHZ01000044.1"/>
</dbReference>
<evidence type="ECO:0000313" key="2">
    <source>
        <dbReference type="Proteomes" id="UP000075737"/>
    </source>
</evidence>
<accession>A0A162M5X4</accession>
<proteinExistence type="predicted"/>
<organism evidence="1 2">
    <name type="scientific">Thermovenabulum gondwanense</name>
    <dbReference type="NCBI Taxonomy" id="520767"/>
    <lineage>
        <taxon>Bacteria</taxon>
        <taxon>Bacillati</taxon>
        <taxon>Bacillota</taxon>
        <taxon>Clostridia</taxon>
        <taxon>Thermosediminibacterales</taxon>
        <taxon>Thermosediminibacteraceae</taxon>
        <taxon>Thermovenabulum</taxon>
    </lineage>
</organism>
<protein>
    <submittedName>
        <fullName evidence="1">Uncharacterized protein</fullName>
    </submittedName>
</protein>
<comment type="caution">
    <text evidence="1">The sequence shown here is derived from an EMBL/GenBank/DDBJ whole genome shotgun (WGS) entry which is preliminary data.</text>
</comment>
<dbReference type="Proteomes" id="UP000075737">
    <property type="component" value="Unassembled WGS sequence"/>
</dbReference>
<dbReference type="EMBL" id="LOHZ01000044">
    <property type="protein sequence ID" value="KYO64144.1"/>
    <property type="molecule type" value="Genomic_DNA"/>
</dbReference>
<gene>
    <name evidence="1" type="ORF">ATZ99_21750</name>
</gene>
<sequence>MGKSVLTKKDVEKCFYEGSRVLFISKDTIILPGAMDLIKSASIKVIRLDDDYELKNYLEKVCIKNGITDEKLCNKILELIRKKLSEKGGKNVAVED</sequence>
<evidence type="ECO:0000313" key="1">
    <source>
        <dbReference type="EMBL" id="KYO64144.1"/>
    </source>
</evidence>
<reference evidence="1 2" key="1">
    <citation type="submission" date="2015-12" db="EMBL/GenBank/DDBJ databases">
        <title>Draft genome of Thermovenabulum gondwanense isolated from a red thermophilic microbial mat colonisisng an outflow channel of a bore well.</title>
        <authorList>
            <person name="Patel B.K."/>
        </authorList>
    </citation>
    <scope>NUCLEOTIDE SEQUENCE [LARGE SCALE GENOMIC DNA]</scope>
    <source>
        <strain evidence="1 2">R270</strain>
    </source>
</reference>
<dbReference type="STRING" id="520767.ATZ99_21750"/>
<dbReference type="AlphaFoldDB" id="A0A162M5X4"/>
<keyword evidence="2" id="KW-1185">Reference proteome</keyword>
<name>A0A162M5X4_9FIRM</name>